<feature type="region of interest" description="Disordered" evidence="1">
    <location>
        <begin position="824"/>
        <end position="857"/>
    </location>
</feature>
<reference evidence="2 3" key="1">
    <citation type="submission" date="2017-10" db="EMBL/GenBank/DDBJ databases">
        <title>Massilia psychrophilum sp. nov., a novel purple-pigmented bacterium isolated from Tianshan glacier, Xinjiang Municipality, China.</title>
        <authorList>
            <person name="Wang H."/>
        </authorList>
    </citation>
    <scope>NUCLEOTIDE SEQUENCE [LARGE SCALE GENOMIC DNA]</scope>
    <source>
        <strain evidence="2 3">JCM 30813</strain>
    </source>
</reference>
<protein>
    <submittedName>
        <fullName evidence="2">Uncharacterized protein</fullName>
    </submittedName>
</protein>
<proteinExistence type="predicted"/>
<evidence type="ECO:0000313" key="3">
    <source>
        <dbReference type="Proteomes" id="UP000228593"/>
    </source>
</evidence>
<dbReference type="Pfam" id="PF19268">
    <property type="entry name" value="CIS_TMP"/>
    <property type="match status" value="3"/>
</dbReference>
<organism evidence="2 3">
    <name type="scientific">Massilia psychrophila</name>
    <dbReference type="NCBI Taxonomy" id="1603353"/>
    <lineage>
        <taxon>Bacteria</taxon>
        <taxon>Pseudomonadati</taxon>
        <taxon>Pseudomonadota</taxon>
        <taxon>Betaproteobacteria</taxon>
        <taxon>Burkholderiales</taxon>
        <taxon>Oxalobacteraceae</taxon>
        <taxon>Telluria group</taxon>
        <taxon>Massilia</taxon>
    </lineage>
</organism>
<dbReference type="EMBL" id="PDOB01000005">
    <property type="protein sequence ID" value="PIL40876.1"/>
    <property type="molecule type" value="Genomic_DNA"/>
</dbReference>
<keyword evidence="3" id="KW-1185">Reference proteome</keyword>
<accession>A0A2G8T496</accession>
<dbReference type="RefSeq" id="WP_099914980.1">
    <property type="nucleotide sequence ID" value="NZ_BMHS01000008.1"/>
</dbReference>
<gene>
    <name evidence="2" type="ORF">CR103_05360</name>
</gene>
<evidence type="ECO:0000256" key="1">
    <source>
        <dbReference type="SAM" id="MobiDB-lite"/>
    </source>
</evidence>
<dbReference type="InterPro" id="IPR045538">
    <property type="entry name" value="CIS_TMP"/>
</dbReference>
<dbReference type="Proteomes" id="UP000228593">
    <property type="component" value="Unassembled WGS sequence"/>
</dbReference>
<evidence type="ECO:0000313" key="2">
    <source>
        <dbReference type="EMBL" id="PIL40876.1"/>
    </source>
</evidence>
<dbReference type="OrthoDB" id="499748at2"/>
<sequence length="1561" mass="163246">MTSHLIDELVFDIAIDSRNRTMREDAYLSRLVTATLLPVIEEVFDGFDDGDTVLVLPWLEIDLGAIVEADYEATAVERLRAALGDALQRALADARQPRGAGGAAASAGRGDVAATIVSRHESELAQLGRFLDTGTMPWHADIGQARLHEALLDRLLARAGAGLWTVLARALADPCSARRLVGQFPEHQLLAVLRGSAGARAGLFEALLAQFKQRPPGAALLAAAWVQVLAACTAAAAADPDVDLHAACARICTALAPSAAGAQVPPHADIDLLAHFLDSGVLPLGSKNPDQSEHEALLERLLKHGGDELRSVLARALAQPRTARRLVEQFSQRQLLAVLRRMAGAHSAQFESLLEEATPRSPGRAGGAPAAIWVRVLTACTDSGYVDAQAQCARIRACLAHPADDANASSTSDIGLLAHFLDSGQLPAGRASLTGQPAHEAQLDRHLAQGAACLWPVLSAALAEPHSAHRLVTQFPEHQLLGIVRSTAGARAEPFETLLAEAKFAATAWVRVLAACTGNAGAVDAEAACAHIRAARGRTAAGAGASSMPDIDLLADFLDSGQLLRAPGGAVGQPAHEALFDRLLAQGAASLWPVLSAALAEPHSARRLVEQFPERQLLAVLRQAAPADAVQYEALLAEALQGTGGAQTMSMAWRLVLAQRSVPPVSGAGVRLALAKIGSALAPYLSTCEHPDSTAAPPRVTAVPAGVQRLVARFPGNPWPGLPQQGATAASARRLAVLAGGEAGAGAEAATMAWRRLHADSRQTSLLQEGGGAVWSVLARSLASPARARRLVERFPQHQMGAVVQRLAPAQATQRESLLTQTNHNPASMMNTSGHAAPAAPLQGGSPAPTDDAPRAADDAIERTSGQGAQSYRVQLRHLLRFLESGSLPRAAGTDQAHLHVALLDDVIGRADDALWPIVAHALEHADSAARLLAHFPPRQLIALGRKSAPGYAPALERLGQRLSAMQADGSGAGAAGNGRQAQVWRRHVLAACVARPAINALPARVYARVALELSGKAAPAAQTSYAHRLDAPPAGATVPWRASRAERGAGLALVRLAGMVEQFRPLIDDSGASTPALAPIVAPTGLGLVLRQREQMARSLLAKCCALEALLSGHTARPDAPGAASIDDVAALRTAIAAQVGANPAIALRRKALMLESIGAKLEQAENPARFLRGVLAVVTSGAPLDLDALPTPDSPVAAAPKTPTMPTHMLAAALMAGDAAAVSAHWQTLLHSHAPQIRAGLRHYGRNAPVRRALAQALPHTIFIGLAGLLDGGAPAILREVLTPSAPLQDAVGRGAPWNAWTMRCRLHALTTLINDPAGGRRMEAGAFLRGLAPADSQLHANLLDALPAQFAAAAGPAAQQDAAPAPLPQSRAGRVGDAAAPVFPAPVDSTDLLVVGNAGVVLAGPYLPRLFNVLGLTVDGKFIDEHAAGRAVQLLQYMATGESHAPEYLLVLNKILCGLPTAAPVPAGIDVSPAEQECIEAMIQAMVAHAKVLGSCSVAAMRQTFFARKADLRLIEDAWQLRVHPGTFDMLLDRLPWGYSIIKFGWMARPVHVEWRPA</sequence>
<name>A0A2G8T496_9BURK</name>
<feature type="compositionally biased region" description="Polar residues" evidence="1">
    <location>
        <begin position="824"/>
        <end position="834"/>
    </location>
</feature>
<comment type="caution">
    <text evidence="2">The sequence shown here is derived from an EMBL/GenBank/DDBJ whole genome shotgun (WGS) entry which is preliminary data.</text>
</comment>